<feature type="chain" id="PRO_5005217981" evidence="3">
    <location>
        <begin position="25"/>
        <end position="187"/>
    </location>
</feature>
<reference evidence="6" key="1">
    <citation type="submission" date="2015-06" db="EMBL/GenBank/DDBJ databases">
        <authorList>
            <person name="Bertelli C."/>
        </authorList>
    </citation>
    <scope>NUCLEOTIDE SEQUENCE [LARGE SCALE GENOMIC DNA]</scope>
    <source>
        <strain evidence="6">CRIB-30</strain>
    </source>
</reference>
<keyword evidence="6" id="KW-1185">Reference proteome</keyword>
<feature type="region of interest" description="Disordered" evidence="2">
    <location>
        <begin position="92"/>
        <end position="126"/>
    </location>
</feature>
<dbReference type="PROSITE" id="PS51257">
    <property type="entry name" value="PROKAR_LIPOPROTEIN"/>
    <property type="match status" value="1"/>
</dbReference>
<dbReference type="SUPFAM" id="SSF49329">
    <property type="entry name" value="Cu,Zn superoxide dismutase-like"/>
    <property type="match status" value="1"/>
</dbReference>
<organism evidence="5 6">
    <name type="scientific">Estrella lausannensis</name>
    <dbReference type="NCBI Taxonomy" id="483423"/>
    <lineage>
        <taxon>Bacteria</taxon>
        <taxon>Pseudomonadati</taxon>
        <taxon>Chlamydiota</taxon>
        <taxon>Chlamydiia</taxon>
        <taxon>Parachlamydiales</taxon>
        <taxon>Candidatus Criblamydiaceae</taxon>
        <taxon>Estrella</taxon>
    </lineage>
</organism>
<dbReference type="Pfam" id="PF00080">
    <property type="entry name" value="Sod_Cu"/>
    <property type="match status" value="1"/>
</dbReference>
<sequence length="187" mass="19768">MIQPAKKRLALTALSMAIATFSLLTGCSEECECPDFKKAKALLEPIDGSNVKGVVTFIEEKRGVKIIADFTGLTPGEHGLIIHESNACSGPGAMDAGRHFNPSKAPHAGPNDSPRHAGDLGNVKADSKGKAHLERLDFVIRLDGPESILGKAIVVHKYRDDYISQPVGNTGAGLACGLIFPTESVPK</sequence>
<proteinExistence type="inferred from homology"/>
<keyword evidence="3" id="KW-0732">Signal</keyword>
<dbReference type="EMBL" id="CWGJ01000011">
    <property type="protein sequence ID" value="CRX38200.1"/>
    <property type="molecule type" value="Genomic_DNA"/>
</dbReference>
<dbReference type="GO" id="GO:0004784">
    <property type="term" value="F:superoxide dismutase activity"/>
    <property type="evidence" value="ECO:0007669"/>
    <property type="project" value="UniProtKB-EC"/>
</dbReference>
<name>A0A0H5E4N9_9BACT</name>
<evidence type="ECO:0000313" key="5">
    <source>
        <dbReference type="EMBL" id="CRX38200.1"/>
    </source>
</evidence>
<comment type="similarity">
    <text evidence="1">Belongs to the Cu-Zn superoxide dismutase family.</text>
</comment>
<dbReference type="PRINTS" id="PR00068">
    <property type="entry name" value="CUZNDISMTASE"/>
</dbReference>
<gene>
    <name evidence="5" type="primary">sod3</name>
    <name evidence="5" type="ORF">ELAC_0851</name>
</gene>
<evidence type="ECO:0000259" key="4">
    <source>
        <dbReference type="Pfam" id="PF00080"/>
    </source>
</evidence>
<dbReference type="Proteomes" id="UP000220251">
    <property type="component" value="Unassembled WGS sequence"/>
</dbReference>
<evidence type="ECO:0000256" key="3">
    <source>
        <dbReference type="SAM" id="SignalP"/>
    </source>
</evidence>
<feature type="signal peptide" evidence="3">
    <location>
        <begin position="1"/>
        <end position="24"/>
    </location>
</feature>
<dbReference type="CDD" id="cd00305">
    <property type="entry name" value="Cu-Zn_Superoxide_Dismutase"/>
    <property type="match status" value="1"/>
</dbReference>
<dbReference type="RefSeq" id="WP_239414360.1">
    <property type="nucleotide sequence ID" value="NZ_CWGJ01000011.1"/>
</dbReference>
<keyword evidence="5" id="KW-0560">Oxidoreductase</keyword>
<dbReference type="EC" id="1.15.1.1" evidence="5"/>
<dbReference type="InterPro" id="IPR024134">
    <property type="entry name" value="SOD_Cu/Zn_/chaperone"/>
</dbReference>
<evidence type="ECO:0000256" key="1">
    <source>
        <dbReference type="ARBA" id="ARBA00010457"/>
    </source>
</evidence>
<dbReference type="PANTHER" id="PTHR10003">
    <property type="entry name" value="SUPEROXIDE DISMUTASE CU-ZN -RELATED"/>
    <property type="match status" value="1"/>
</dbReference>
<dbReference type="AlphaFoldDB" id="A0A0H5E4N9"/>
<feature type="domain" description="Superoxide dismutase copper/zinc binding" evidence="4">
    <location>
        <begin position="51"/>
        <end position="179"/>
    </location>
</feature>
<protein>
    <submittedName>
        <fullName evidence="5">Copper/zinc superoxide dismutase</fullName>
        <ecNumber evidence="5">1.15.1.1</ecNumber>
    </submittedName>
</protein>
<dbReference type="Gene3D" id="2.60.40.200">
    <property type="entry name" value="Superoxide dismutase, copper/zinc binding domain"/>
    <property type="match status" value="1"/>
</dbReference>
<accession>A0A0H5E4N9</accession>
<evidence type="ECO:0000313" key="6">
    <source>
        <dbReference type="Proteomes" id="UP000220251"/>
    </source>
</evidence>
<dbReference type="InterPro" id="IPR001424">
    <property type="entry name" value="SOD_Cu_Zn_dom"/>
</dbReference>
<dbReference type="InterPro" id="IPR036423">
    <property type="entry name" value="SOD-like_Cu/Zn_dom_sf"/>
</dbReference>
<dbReference type="GO" id="GO:0005507">
    <property type="term" value="F:copper ion binding"/>
    <property type="evidence" value="ECO:0007669"/>
    <property type="project" value="InterPro"/>
</dbReference>
<evidence type="ECO:0000256" key="2">
    <source>
        <dbReference type="SAM" id="MobiDB-lite"/>
    </source>
</evidence>